<dbReference type="RefSeq" id="XP_041156786.1">
    <property type="nucleotide sequence ID" value="XM_041303696.1"/>
</dbReference>
<evidence type="ECO:0000313" key="3">
    <source>
        <dbReference type="Proteomes" id="UP000719766"/>
    </source>
</evidence>
<comment type="caution">
    <text evidence="2">The sequence shown here is derived from an EMBL/GenBank/DDBJ whole genome shotgun (WGS) entry which is preliminary data.</text>
</comment>
<keyword evidence="1" id="KW-0472">Membrane</keyword>
<name>A0A9P7DEJ7_9AGAM</name>
<keyword evidence="1" id="KW-1133">Transmembrane helix</keyword>
<protein>
    <submittedName>
        <fullName evidence="2">Uncharacterized protein</fullName>
    </submittedName>
</protein>
<dbReference type="OrthoDB" id="10555785at2759"/>
<evidence type="ECO:0000256" key="1">
    <source>
        <dbReference type="SAM" id="Phobius"/>
    </source>
</evidence>
<dbReference type="Proteomes" id="UP000719766">
    <property type="component" value="Unassembled WGS sequence"/>
</dbReference>
<evidence type="ECO:0000313" key="2">
    <source>
        <dbReference type="EMBL" id="KAG1789756.1"/>
    </source>
</evidence>
<sequence>MQVLWNMLLHWLERPCVIIPCCMFTISVLSGLSTLTVSPFFPGIVFLVSKRYKRDEVALRLALVCCGSFFSSAF</sequence>
<reference evidence="2" key="1">
    <citation type="journal article" date="2020" name="New Phytol.">
        <title>Comparative genomics reveals dynamic genome evolution in host specialist ectomycorrhizal fungi.</title>
        <authorList>
            <person name="Lofgren L.A."/>
            <person name="Nguyen N.H."/>
            <person name="Vilgalys R."/>
            <person name="Ruytinx J."/>
            <person name="Liao H.L."/>
            <person name="Branco S."/>
            <person name="Kuo A."/>
            <person name="LaButti K."/>
            <person name="Lipzen A."/>
            <person name="Andreopoulos W."/>
            <person name="Pangilinan J."/>
            <person name="Riley R."/>
            <person name="Hundley H."/>
            <person name="Na H."/>
            <person name="Barry K."/>
            <person name="Grigoriev I.V."/>
            <person name="Stajich J.E."/>
            <person name="Kennedy P.G."/>
        </authorList>
    </citation>
    <scope>NUCLEOTIDE SEQUENCE</scope>
    <source>
        <strain evidence="2">S12</strain>
    </source>
</reference>
<keyword evidence="3" id="KW-1185">Reference proteome</keyword>
<dbReference type="EMBL" id="JABBWE010000056">
    <property type="protein sequence ID" value="KAG1789756.1"/>
    <property type="molecule type" value="Genomic_DNA"/>
</dbReference>
<dbReference type="AlphaFoldDB" id="A0A9P7DEJ7"/>
<accession>A0A9P7DEJ7</accession>
<gene>
    <name evidence="2" type="ORF">HD556DRAFT_1396033</name>
</gene>
<proteinExistence type="predicted"/>
<keyword evidence="1" id="KW-0812">Transmembrane</keyword>
<organism evidence="2 3">
    <name type="scientific">Suillus plorans</name>
    <dbReference type="NCBI Taxonomy" id="116603"/>
    <lineage>
        <taxon>Eukaryota</taxon>
        <taxon>Fungi</taxon>
        <taxon>Dikarya</taxon>
        <taxon>Basidiomycota</taxon>
        <taxon>Agaricomycotina</taxon>
        <taxon>Agaricomycetes</taxon>
        <taxon>Agaricomycetidae</taxon>
        <taxon>Boletales</taxon>
        <taxon>Suillineae</taxon>
        <taxon>Suillaceae</taxon>
        <taxon>Suillus</taxon>
    </lineage>
</organism>
<feature type="transmembrane region" description="Helical" evidence="1">
    <location>
        <begin position="17"/>
        <end position="45"/>
    </location>
</feature>
<dbReference type="GeneID" id="64597460"/>